<proteinExistence type="predicted"/>
<dbReference type="AlphaFoldDB" id="A0A846LM32"/>
<keyword evidence="5" id="KW-1185">Reference proteome</keyword>
<feature type="compositionally biased region" description="Basic and acidic residues" evidence="1">
    <location>
        <begin position="1"/>
        <end position="11"/>
    </location>
</feature>
<name>A0A846LM32_9ACTN</name>
<comment type="caution">
    <text evidence="3">The sequence shown here is derived from an EMBL/GenBank/DDBJ whole genome shotgun (WGS) entry which is preliminary data.</text>
</comment>
<organism evidence="3 4">
    <name type="scientific">Modestobacter marinus</name>
    <dbReference type="NCBI Taxonomy" id="477641"/>
    <lineage>
        <taxon>Bacteria</taxon>
        <taxon>Bacillati</taxon>
        <taxon>Actinomycetota</taxon>
        <taxon>Actinomycetes</taxon>
        <taxon>Geodermatophilales</taxon>
        <taxon>Geodermatophilaceae</taxon>
        <taxon>Modestobacter</taxon>
    </lineage>
</organism>
<sequence length="106" mass="11439">MTVPEPRDGSRTEPGLTLPAPRQVLEGERVLRVNWLPGSDRLRGLCHCGAEAEASDPVEMWEWLLAHPDHPAGGPVEPSVTGPLPTPPAHLVTDPLVIVRRVPLPA</sequence>
<evidence type="ECO:0000313" key="4">
    <source>
        <dbReference type="Proteomes" id="UP000552836"/>
    </source>
</evidence>
<feature type="region of interest" description="Disordered" evidence="1">
    <location>
        <begin position="72"/>
        <end position="91"/>
    </location>
</feature>
<protein>
    <submittedName>
        <fullName evidence="3">Uncharacterized protein</fullName>
    </submittedName>
</protein>
<gene>
    <name evidence="3" type="ORF">FB380_000851</name>
    <name evidence="2" type="ORF">GCM10011589_19490</name>
</gene>
<dbReference type="EMBL" id="JAAMPA010000001">
    <property type="protein sequence ID" value="NIH66405.1"/>
    <property type="molecule type" value="Genomic_DNA"/>
</dbReference>
<evidence type="ECO:0000313" key="5">
    <source>
        <dbReference type="Proteomes" id="UP000648663"/>
    </source>
</evidence>
<dbReference type="EMBL" id="BMMI01000003">
    <property type="protein sequence ID" value="GGL63395.1"/>
    <property type="molecule type" value="Genomic_DNA"/>
</dbReference>
<accession>A0A846LM32</accession>
<evidence type="ECO:0000313" key="2">
    <source>
        <dbReference type="EMBL" id="GGL63395.1"/>
    </source>
</evidence>
<dbReference type="Proteomes" id="UP000552836">
    <property type="component" value="Unassembled WGS sequence"/>
</dbReference>
<evidence type="ECO:0000313" key="3">
    <source>
        <dbReference type="EMBL" id="NIH66405.1"/>
    </source>
</evidence>
<dbReference type="RefSeq" id="WP_166753289.1">
    <property type="nucleotide sequence ID" value="NZ_BAABJU010000018.1"/>
</dbReference>
<reference evidence="2" key="1">
    <citation type="journal article" date="2014" name="Int. J. Syst. Evol. Microbiol.">
        <title>Complete genome of a new Firmicutes species belonging to the dominant human colonic microbiota ('Ruminococcus bicirculans') reveals two chromosomes and a selective capacity to utilize plant glucans.</title>
        <authorList>
            <consortium name="NISC Comparative Sequencing Program"/>
            <person name="Wegmann U."/>
            <person name="Louis P."/>
            <person name="Goesmann A."/>
            <person name="Henrissat B."/>
            <person name="Duncan S.H."/>
            <person name="Flint H.J."/>
        </authorList>
    </citation>
    <scope>NUCLEOTIDE SEQUENCE</scope>
    <source>
        <strain evidence="2">CGMCC 4.5581</strain>
    </source>
</reference>
<reference evidence="3 4" key="3">
    <citation type="submission" date="2020-02" db="EMBL/GenBank/DDBJ databases">
        <title>Sequencing the genomes of 1000 actinobacteria strains.</title>
        <authorList>
            <person name="Klenk H.-P."/>
        </authorList>
    </citation>
    <scope>NUCLEOTIDE SEQUENCE [LARGE SCALE GENOMIC DNA]</scope>
    <source>
        <strain evidence="3 4">DSM 45201</strain>
    </source>
</reference>
<reference evidence="5" key="2">
    <citation type="journal article" date="2019" name="Int. J. Syst. Evol. Microbiol.">
        <title>The Global Catalogue of Microorganisms (GCM) 10K type strain sequencing project: providing services to taxonomists for standard genome sequencing and annotation.</title>
        <authorList>
            <consortium name="The Broad Institute Genomics Platform"/>
            <consortium name="The Broad Institute Genome Sequencing Center for Infectious Disease"/>
            <person name="Wu L."/>
            <person name="Ma J."/>
        </authorList>
    </citation>
    <scope>NUCLEOTIDE SEQUENCE [LARGE SCALE GENOMIC DNA]</scope>
    <source>
        <strain evidence="5">CGMCC 4.5581</strain>
    </source>
</reference>
<dbReference type="Proteomes" id="UP000648663">
    <property type="component" value="Unassembled WGS sequence"/>
</dbReference>
<evidence type="ECO:0000256" key="1">
    <source>
        <dbReference type="SAM" id="MobiDB-lite"/>
    </source>
</evidence>
<feature type="region of interest" description="Disordered" evidence="1">
    <location>
        <begin position="1"/>
        <end position="22"/>
    </location>
</feature>
<reference evidence="2" key="4">
    <citation type="submission" date="2024-05" db="EMBL/GenBank/DDBJ databases">
        <authorList>
            <person name="Sun Q."/>
            <person name="Zhou Y."/>
        </authorList>
    </citation>
    <scope>NUCLEOTIDE SEQUENCE</scope>
    <source>
        <strain evidence="2">CGMCC 4.5581</strain>
    </source>
</reference>